<protein>
    <submittedName>
        <fullName evidence="4">DotU family type IV/VI secretion system protein</fullName>
    </submittedName>
</protein>
<feature type="transmembrane region" description="Helical" evidence="2">
    <location>
        <begin position="212"/>
        <end position="232"/>
    </location>
</feature>
<dbReference type="InterPro" id="IPR038522">
    <property type="entry name" value="T4/T6SS_DotU_sf"/>
</dbReference>
<name>A0ABY3MWD4_9GAMM</name>
<dbReference type="EMBL" id="PJAI02000010">
    <property type="protein sequence ID" value="TYK65536.1"/>
    <property type="molecule type" value="Genomic_DNA"/>
</dbReference>
<keyword evidence="2" id="KW-0472">Membrane</keyword>
<evidence type="ECO:0000256" key="2">
    <source>
        <dbReference type="SAM" id="Phobius"/>
    </source>
</evidence>
<dbReference type="NCBIfam" id="TIGR03349">
    <property type="entry name" value="IV_VI_DotU"/>
    <property type="match status" value="1"/>
</dbReference>
<keyword evidence="2" id="KW-0812">Transmembrane</keyword>
<evidence type="ECO:0000256" key="1">
    <source>
        <dbReference type="SAM" id="MobiDB-lite"/>
    </source>
</evidence>
<dbReference type="NCBIfam" id="NF038228">
    <property type="entry name" value="IcmH_DotU_IVB"/>
    <property type="match status" value="1"/>
</dbReference>
<organism evidence="4 5">
    <name type="scientific">Colwellia echini</name>
    <dbReference type="NCBI Taxonomy" id="1982103"/>
    <lineage>
        <taxon>Bacteria</taxon>
        <taxon>Pseudomonadati</taxon>
        <taxon>Pseudomonadota</taxon>
        <taxon>Gammaproteobacteria</taxon>
        <taxon>Alteromonadales</taxon>
        <taxon>Colwelliaceae</taxon>
        <taxon>Colwellia</taxon>
    </lineage>
</organism>
<dbReference type="InterPro" id="IPR017732">
    <property type="entry name" value="T4/T6SS_DotU"/>
</dbReference>
<dbReference type="Gene3D" id="1.25.40.590">
    <property type="entry name" value="Type IV / VI secretion system, DotU"/>
    <property type="match status" value="1"/>
</dbReference>
<dbReference type="Pfam" id="PF09850">
    <property type="entry name" value="DotU"/>
    <property type="match status" value="1"/>
</dbReference>
<dbReference type="Proteomes" id="UP000815846">
    <property type="component" value="Unassembled WGS sequence"/>
</dbReference>
<feature type="region of interest" description="Disordered" evidence="1">
    <location>
        <begin position="1"/>
        <end position="21"/>
    </location>
</feature>
<reference evidence="4 5" key="1">
    <citation type="submission" date="2019-08" db="EMBL/GenBank/DDBJ databases">
        <title>Microbe sample from Colwellia echini.</title>
        <authorList>
            <person name="Christiansen L."/>
            <person name="Pathiraja D."/>
            <person name="Schultz-Johansen M."/>
            <person name="Choi I.-G."/>
            <person name="Stougaard P."/>
        </authorList>
    </citation>
    <scope>NUCLEOTIDE SEQUENCE [LARGE SCALE GENOMIC DNA]</scope>
    <source>
        <strain evidence="4 5">A3</strain>
    </source>
</reference>
<evidence type="ECO:0000259" key="3">
    <source>
        <dbReference type="Pfam" id="PF09850"/>
    </source>
</evidence>
<keyword evidence="5" id="KW-1185">Reference proteome</keyword>
<feature type="domain" description="Type IV / VI secretion system DotU" evidence="3">
    <location>
        <begin position="32"/>
        <end position="235"/>
    </location>
</feature>
<accession>A0ABY3MWD4</accession>
<dbReference type="PANTHER" id="PTHR38033:SF1">
    <property type="entry name" value="DOTU FAMILY TYPE IV_VI SECRETION SYSTEM PROTEIN"/>
    <property type="match status" value="1"/>
</dbReference>
<comment type="caution">
    <text evidence="4">The sequence shown here is derived from an EMBL/GenBank/DDBJ whole genome shotgun (WGS) entry which is preliminary data.</text>
</comment>
<keyword evidence="2" id="KW-1133">Transmembrane helix</keyword>
<sequence>MAPPYQPQQAQPMSMPRHNIPEDFSTTYGLNPLVNAASTLLAVFSKTRESLSHPNVGGLHQQLDREIKEFDIKARNAGVKEDTVMVARYLLCTILDEAVLNTPWGAESAWNQRTLLGIFHKETAGGEKFFAILDRLRNNPSENIDVLELIYICLSLGYEGKYRVVARGRDQLEQLRDDLFYIIRSYRGEYERSLSPCWQGLANSRNTLLNYVPMWVVASVVVGLMALTYSGFRYWLDQSSASTSQQLIEIKNENSPIAKDIPKSNVQ</sequence>
<proteinExistence type="predicted"/>
<evidence type="ECO:0000313" key="5">
    <source>
        <dbReference type="Proteomes" id="UP000815846"/>
    </source>
</evidence>
<dbReference type="PANTHER" id="PTHR38033">
    <property type="entry name" value="MEMBRANE PROTEIN-RELATED"/>
    <property type="match status" value="1"/>
</dbReference>
<evidence type="ECO:0000313" key="4">
    <source>
        <dbReference type="EMBL" id="TYK65536.1"/>
    </source>
</evidence>
<gene>
    <name evidence="4" type="ORF">CWS31_010090</name>
</gene>